<dbReference type="GO" id="GO:0030435">
    <property type="term" value="P:sporulation resulting in formation of a cellular spore"/>
    <property type="evidence" value="ECO:0007669"/>
    <property type="project" value="InterPro"/>
</dbReference>
<keyword evidence="3" id="KW-1185">Reference proteome</keyword>
<reference evidence="2 3" key="1">
    <citation type="submission" date="2019-01" db="EMBL/GenBank/DDBJ databases">
        <title>Blautia sp. nov. KGMB01111 isolated human feces.</title>
        <authorList>
            <person name="Park J.-E."/>
            <person name="Kim J.-S."/>
            <person name="Park S.-H."/>
        </authorList>
    </citation>
    <scope>NUCLEOTIDE SEQUENCE [LARGE SCALE GENOMIC DNA]</scope>
    <source>
        <strain evidence="2 3">KGMB01111</strain>
    </source>
</reference>
<protein>
    <submittedName>
        <fullName evidence="2">Sporulation protein YabP</fullName>
    </submittedName>
</protein>
<proteinExistence type="predicted"/>
<evidence type="ECO:0000313" key="2">
    <source>
        <dbReference type="EMBL" id="RXS76029.1"/>
    </source>
</evidence>
<comment type="caution">
    <text evidence="2">The sequence shown here is derived from an EMBL/GenBank/DDBJ whole genome shotgun (WGS) entry which is preliminary data.</text>
</comment>
<accession>A0A4Q1RJZ1</accession>
<dbReference type="AlphaFoldDB" id="A0A4Q1RJZ1"/>
<dbReference type="Gene3D" id="2.60.40.2000">
    <property type="match status" value="1"/>
</dbReference>
<gene>
    <name evidence="2" type="primary">yabP</name>
    <name evidence="2" type="ORF">ETP43_13015</name>
</gene>
<dbReference type="Pfam" id="PF07873">
    <property type="entry name" value="YabP"/>
    <property type="match status" value="1"/>
</dbReference>
<dbReference type="EMBL" id="SDKC01000001">
    <property type="protein sequence ID" value="RXS76029.1"/>
    <property type="molecule type" value="Genomic_DNA"/>
</dbReference>
<dbReference type="InterPro" id="IPR022476">
    <property type="entry name" value="Spore_YabP/YqfC"/>
</dbReference>
<dbReference type="PIRSF" id="PIRSF011576">
    <property type="entry name" value="YabP"/>
    <property type="match status" value="1"/>
</dbReference>
<name>A0A4Q1RJZ1_9FIRM</name>
<organism evidence="2 3">
    <name type="scientific">Blautia faecicola</name>
    <dbReference type="NCBI Taxonomy" id="2509240"/>
    <lineage>
        <taxon>Bacteria</taxon>
        <taxon>Bacillati</taxon>
        <taxon>Bacillota</taxon>
        <taxon>Clostridia</taxon>
        <taxon>Lachnospirales</taxon>
        <taxon>Lachnospiraceae</taxon>
        <taxon>Blautia</taxon>
    </lineage>
</organism>
<dbReference type="InterPro" id="IPR012504">
    <property type="entry name" value="Spore_YabP"/>
</dbReference>
<feature type="compositionally biased region" description="Basic and acidic residues" evidence="1">
    <location>
        <begin position="1"/>
        <end position="17"/>
    </location>
</feature>
<dbReference type="OrthoDB" id="9795125at2"/>
<feature type="region of interest" description="Disordered" evidence="1">
    <location>
        <begin position="1"/>
        <end position="24"/>
    </location>
</feature>
<dbReference type="InterPro" id="IPR038705">
    <property type="entry name" value="YabP_sf"/>
</dbReference>
<evidence type="ECO:0000256" key="1">
    <source>
        <dbReference type="SAM" id="MobiDB-lite"/>
    </source>
</evidence>
<dbReference type="RefSeq" id="WP_129258529.1">
    <property type="nucleotide sequence ID" value="NZ_DAWBJR010000034.1"/>
</dbReference>
<dbReference type="NCBIfam" id="TIGR02892">
    <property type="entry name" value="spore_yabP"/>
    <property type="match status" value="1"/>
</dbReference>
<dbReference type="Proteomes" id="UP000290106">
    <property type="component" value="Unassembled WGS sequence"/>
</dbReference>
<sequence length="92" mass="10337">MEEKKGATHSLHLEQRSRGMITGVTEMKSFDEENILMETSQGTLEIRGSSLHVCRLELDKGEAEIEGKVDSLIYTQGKNGKKKGSLLKRLFQ</sequence>
<evidence type="ECO:0000313" key="3">
    <source>
        <dbReference type="Proteomes" id="UP000290106"/>
    </source>
</evidence>